<feature type="compositionally biased region" description="Polar residues" evidence="1">
    <location>
        <begin position="1353"/>
        <end position="1366"/>
    </location>
</feature>
<dbReference type="PATRIC" id="fig|45073.5.peg.1611"/>
<dbReference type="OrthoDB" id="5651327at2"/>
<name>A0A0W0XZJ2_9GAMM</name>
<gene>
    <name evidence="2" type="ORF">Lqui_1524</name>
</gene>
<evidence type="ECO:0000256" key="1">
    <source>
        <dbReference type="SAM" id="MobiDB-lite"/>
    </source>
</evidence>
<accession>A0A0W0XZJ2</accession>
<comment type="caution">
    <text evidence="2">The sequence shown here is derived from an EMBL/GenBank/DDBJ whole genome shotgun (WGS) entry which is preliminary data.</text>
</comment>
<dbReference type="RefSeq" id="WP_058507633.1">
    <property type="nucleotide sequence ID" value="NZ_CAAAIK010000001.1"/>
</dbReference>
<keyword evidence="3" id="KW-1185">Reference proteome</keyword>
<feature type="region of interest" description="Disordered" evidence="1">
    <location>
        <begin position="1334"/>
        <end position="1366"/>
    </location>
</feature>
<protein>
    <submittedName>
        <fullName evidence="2">Interaptin</fullName>
    </submittedName>
</protein>
<dbReference type="EMBL" id="LNYS01000008">
    <property type="protein sequence ID" value="KTD50199.1"/>
    <property type="molecule type" value="Genomic_DNA"/>
</dbReference>
<reference evidence="2 3" key="1">
    <citation type="submission" date="2015-11" db="EMBL/GenBank/DDBJ databases">
        <title>Genomic analysis of 38 Legionella species identifies large and diverse effector repertoires.</title>
        <authorList>
            <person name="Burstein D."/>
            <person name="Amaro F."/>
            <person name="Zusman T."/>
            <person name="Lifshitz Z."/>
            <person name="Cohen O."/>
            <person name="Gilbert J.A."/>
            <person name="Pupko T."/>
            <person name="Shuman H.A."/>
            <person name="Segal G."/>
        </authorList>
    </citation>
    <scope>NUCLEOTIDE SEQUENCE [LARGE SCALE GENOMIC DNA]</scope>
    <source>
        <strain evidence="2 3">CDC#1442-AUS-E</strain>
    </source>
</reference>
<sequence>MPQNQTLQDAIKKLHHNNNKEKHEKAQRALDAIFAADPNDEAAFKAAVKAHEAFWKENGVDPVDDLAKDGADDAPNFVELYKQVAKQRVISRLGIHESHLVKFILDNPVELRRQLVVDPYKNHFGDLTKSKLPWDASNEGVISNPAAAEISLAAQTYYLESKLKASDDSQQLDALLQAIDDDDDAAFRRVLQNWQIPQPALDKMTTEGVGAQITHSLALKALEARARLLASQQDRHNDLLAMIQRNDDADFAAHLGAPYDQKVDAEDAKALRGAMGGEYLKARLNAEQRQDTLLQLAGMTILDNLQAALANEYGSQAGNKDALNQYIGEAVTQSTINSFRQVAASKALTDKIATMNDVAALEALARAKTQKDFSQVLETVSAFGLNTPAKKSVCEAFTNLEEIKKLSTIAHVRSNLLPKIPQTDKDWGEARVHADRLATLLDPAYTSANYAAQFLPANPKPEELQSFKDYFSDPARLMEARKMALAGLIPATLKNADSGLLNGIIAADDTNKLKAAVAAVLGHDKANDLIDNDLNSPYNLKIRAYAHLYQMPQFLAEKNYADLSRIVGANGWEGLPPVMQTVLPGLSQNDAQNLEAELIQALLNKYPADADLNLLVNLTKPGISEAEFKQALTDLHINRQDWVNPARMQAAQKVAGERAMIIRAENVLGVSLDQRPELKKVILNLPPKKQASLAANGELISLLASRTDADKIRDLLNDKHLNLDALVQENTNLGLFHKIHNAAIANTLKGLNVKIDPSLVRSINEYIDSKTTAELSGQPQAFADSVKKLWEILERANRHVEEAAFNRAFGYNDDRSALNRHDPKNNISHQHDHNQDLRAFMNGANPAGRKRVADFMLGLSKNQQFTTNQFQQLCTHLGAAKDRAELDRLITNDPALQGAMPPEFSRQLTESVYSFLTQGIKSDKYKNMSLQELSASIDASHLVVEMNLDKLHSLQKESGHSYLKSFSELQEALWLDPAFEGLSKTNAARIEEDLINTEKMCNIVIPALKAHLALIEEHLKSLPDNDLNSKKAKAITKEKAFLTQAYNEIKTELDMYLKIEDVLKGNPNASDERMQKGLLAAVEEAKKGEYTIQFTEFKVKVGKDEDIAVFDDLIKKEDGQRKQATYNQALQLDIGVAVKDYETEKKVPVGKVRPYILEHQTKGSDGTVTITTSTVLERRHSQDMAPKTSKGEEAYNPSKSLTLVPNKKRTEDQMAKDAIFMAMKALTGLAKAPDKDHPFLLTGDNADEVRLLYGALLAVGELHPRFKISEECIRMGTTAYVPPRSSVWSDPNYKIIKNNPEFKALTQGFSKMVIQQEKAQADLKRVEKQVTNSGNMYKTAIQDGRALKELEQENANRPQSPSVGSP</sequence>
<organism evidence="2 3">
    <name type="scientific">Legionella quinlivanii</name>
    <dbReference type="NCBI Taxonomy" id="45073"/>
    <lineage>
        <taxon>Bacteria</taxon>
        <taxon>Pseudomonadati</taxon>
        <taxon>Pseudomonadota</taxon>
        <taxon>Gammaproteobacteria</taxon>
        <taxon>Legionellales</taxon>
        <taxon>Legionellaceae</taxon>
        <taxon>Legionella</taxon>
    </lineage>
</organism>
<evidence type="ECO:0000313" key="3">
    <source>
        <dbReference type="Proteomes" id="UP000054618"/>
    </source>
</evidence>
<dbReference type="STRING" id="45073.Lqui_1524"/>
<evidence type="ECO:0000313" key="2">
    <source>
        <dbReference type="EMBL" id="KTD50199.1"/>
    </source>
</evidence>
<feature type="region of interest" description="Disordered" evidence="1">
    <location>
        <begin position="1179"/>
        <end position="1198"/>
    </location>
</feature>
<dbReference type="Proteomes" id="UP000054618">
    <property type="component" value="Unassembled WGS sequence"/>
</dbReference>
<proteinExistence type="predicted"/>